<feature type="signal peptide" evidence="1">
    <location>
        <begin position="1"/>
        <end position="22"/>
    </location>
</feature>
<feature type="non-terminal residue" evidence="2">
    <location>
        <position position="102"/>
    </location>
</feature>
<comment type="caution">
    <text evidence="2">The sequence shown here is derived from an EMBL/GenBank/DDBJ whole genome shotgun (WGS) entry which is preliminary data.</text>
</comment>
<name>A0AAV2H4U6_LYMST</name>
<evidence type="ECO:0000313" key="2">
    <source>
        <dbReference type="EMBL" id="CAL1528158.1"/>
    </source>
</evidence>
<sequence>MKMGSIAVLYYMSGLILMTTQAAKVNVTFVQDDGGSLMTCDISFQTGDITPYSLQVCKFSNISQRDEPIVLLSVLKENDIKIDPVQDSYRDFQSYHNIWPSK</sequence>
<evidence type="ECO:0000256" key="1">
    <source>
        <dbReference type="SAM" id="SignalP"/>
    </source>
</evidence>
<evidence type="ECO:0000313" key="3">
    <source>
        <dbReference type="Proteomes" id="UP001497497"/>
    </source>
</evidence>
<proteinExistence type="predicted"/>
<dbReference type="AlphaFoldDB" id="A0AAV2H4U6"/>
<dbReference type="Proteomes" id="UP001497497">
    <property type="component" value="Unassembled WGS sequence"/>
</dbReference>
<organism evidence="2 3">
    <name type="scientific">Lymnaea stagnalis</name>
    <name type="common">Great pond snail</name>
    <name type="synonym">Helix stagnalis</name>
    <dbReference type="NCBI Taxonomy" id="6523"/>
    <lineage>
        <taxon>Eukaryota</taxon>
        <taxon>Metazoa</taxon>
        <taxon>Spiralia</taxon>
        <taxon>Lophotrochozoa</taxon>
        <taxon>Mollusca</taxon>
        <taxon>Gastropoda</taxon>
        <taxon>Heterobranchia</taxon>
        <taxon>Euthyneura</taxon>
        <taxon>Panpulmonata</taxon>
        <taxon>Hygrophila</taxon>
        <taxon>Lymnaeoidea</taxon>
        <taxon>Lymnaeidae</taxon>
        <taxon>Lymnaea</taxon>
    </lineage>
</organism>
<feature type="chain" id="PRO_5043999275" evidence="1">
    <location>
        <begin position="23"/>
        <end position="102"/>
    </location>
</feature>
<keyword evidence="3" id="KW-1185">Reference proteome</keyword>
<reference evidence="2 3" key="1">
    <citation type="submission" date="2024-04" db="EMBL/GenBank/DDBJ databases">
        <authorList>
            <consortium name="Genoscope - CEA"/>
            <person name="William W."/>
        </authorList>
    </citation>
    <scope>NUCLEOTIDE SEQUENCE [LARGE SCALE GENOMIC DNA]</scope>
</reference>
<dbReference type="EMBL" id="CAXITT010000028">
    <property type="protein sequence ID" value="CAL1528158.1"/>
    <property type="molecule type" value="Genomic_DNA"/>
</dbReference>
<gene>
    <name evidence="2" type="ORF">GSLYS_00002328001</name>
</gene>
<protein>
    <submittedName>
        <fullName evidence="2">Uncharacterized protein</fullName>
    </submittedName>
</protein>
<accession>A0AAV2H4U6</accession>
<keyword evidence="1" id="KW-0732">Signal</keyword>